<protein>
    <recommendedName>
        <fullName evidence="2 5">peptidylprolyl isomerase</fullName>
        <ecNumber evidence="2 5">5.2.1.8</ecNumber>
    </recommendedName>
</protein>
<accession>A0A7S0EW51</accession>
<dbReference type="Gene3D" id="3.10.50.40">
    <property type="match status" value="1"/>
</dbReference>
<reference evidence="7" key="1">
    <citation type="submission" date="2021-01" db="EMBL/GenBank/DDBJ databases">
        <authorList>
            <person name="Corre E."/>
            <person name="Pelletier E."/>
            <person name="Niang G."/>
            <person name="Scheremetjew M."/>
            <person name="Finn R."/>
            <person name="Kale V."/>
            <person name="Holt S."/>
            <person name="Cochrane G."/>
            <person name="Meng A."/>
            <person name="Brown T."/>
            <person name="Cohen L."/>
        </authorList>
    </citation>
    <scope>NUCLEOTIDE SEQUENCE</scope>
    <source>
        <strain evidence="7">CCMP325</strain>
    </source>
</reference>
<dbReference type="GO" id="GO:0003755">
    <property type="term" value="F:peptidyl-prolyl cis-trans isomerase activity"/>
    <property type="evidence" value="ECO:0007669"/>
    <property type="project" value="UniProtKB-KW"/>
</dbReference>
<keyword evidence="4 5" id="KW-0413">Isomerase</keyword>
<dbReference type="InterPro" id="IPR046357">
    <property type="entry name" value="PPIase_dom_sf"/>
</dbReference>
<dbReference type="Pfam" id="PF00254">
    <property type="entry name" value="FKBP_C"/>
    <property type="match status" value="1"/>
</dbReference>
<dbReference type="PROSITE" id="PS51257">
    <property type="entry name" value="PROKAR_LIPOPROTEIN"/>
    <property type="match status" value="1"/>
</dbReference>
<evidence type="ECO:0000256" key="4">
    <source>
        <dbReference type="ARBA" id="ARBA00023235"/>
    </source>
</evidence>
<dbReference type="AlphaFoldDB" id="A0A7S0EW51"/>
<evidence type="ECO:0000259" key="6">
    <source>
        <dbReference type="PROSITE" id="PS50059"/>
    </source>
</evidence>
<evidence type="ECO:0000256" key="2">
    <source>
        <dbReference type="ARBA" id="ARBA00013194"/>
    </source>
</evidence>
<proteinExistence type="predicted"/>
<evidence type="ECO:0000256" key="3">
    <source>
        <dbReference type="ARBA" id="ARBA00023110"/>
    </source>
</evidence>
<dbReference type="EMBL" id="HBEO01024553">
    <property type="protein sequence ID" value="CAD8495225.1"/>
    <property type="molecule type" value="Transcribed_RNA"/>
</dbReference>
<evidence type="ECO:0000313" key="7">
    <source>
        <dbReference type="EMBL" id="CAD8495225.1"/>
    </source>
</evidence>
<gene>
    <name evidence="7" type="ORF">HPHI1048_LOCUS16520</name>
</gene>
<dbReference type="PROSITE" id="PS50059">
    <property type="entry name" value="FKBP_PPIASE"/>
    <property type="match status" value="1"/>
</dbReference>
<dbReference type="PANTHER" id="PTHR43811:SF19">
    <property type="entry name" value="39 KDA FK506-BINDING NUCLEAR PROTEIN"/>
    <property type="match status" value="1"/>
</dbReference>
<dbReference type="EC" id="5.2.1.8" evidence="2 5"/>
<name>A0A7S0EW51_9CRYP</name>
<evidence type="ECO:0000256" key="5">
    <source>
        <dbReference type="PROSITE-ProRule" id="PRU00277"/>
    </source>
</evidence>
<evidence type="ECO:0000256" key="1">
    <source>
        <dbReference type="ARBA" id="ARBA00000971"/>
    </source>
</evidence>
<organism evidence="7">
    <name type="scientific">Hanusia phi</name>
    <dbReference type="NCBI Taxonomy" id="3032"/>
    <lineage>
        <taxon>Eukaryota</taxon>
        <taxon>Cryptophyceae</taxon>
        <taxon>Pyrenomonadales</taxon>
        <taxon>Geminigeraceae</taxon>
        <taxon>Hanusia</taxon>
    </lineage>
</organism>
<keyword evidence="3 5" id="KW-0697">Rotamase</keyword>
<sequence>MFSRNMTILRASSSRFGTSTLLPPSALLLSCAASMPARAVHTQGSPNLVTCPSGLKYEEIRTGSGEQPKVGDIVQVHYVGTLESTGAKFDSSYDRGTPLEFPVGTGKVIKGWDEGLLSMREGGKRRLIIPPHLGYGSRGAGNVIPPNATLVFVVELVGVKSPPPSLWKRFFG</sequence>
<dbReference type="SUPFAM" id="SSF54534">
    <property type="entry name" value="FKBP-like"/>
    <property type="match status" value="1"/>
</dbReference>
<feature type="domain" description="PPIase FKBP-type" evidence="6">
    <location>
        <begin position="71"/>
        <end position="160"/>
    </location>
</feature>
<dbReference type="PANTHER" id="PTHR43811">
    <property type="entry name" value="FKBP-TYPE PEPTIDYL-PROLYL CIS-TRANS ISOMERASE FKPA"/>
    <property type="match status" value="1"/>
</dbReference>
<dbReference type="FunFam" id="3.10.50.40:FF:000006">
    <property type="entry name" value="Peptidyl-prolyl cis-trans isomerase"/>
    <property type="match status" value="1"/>
</dbReference>
<comment type="catalytic activity">
    <reaction evidence="1 5">
        <text>[protein]-peptidylproline (omega=180) = [protein]-peptidylproline (omega=0)</text>
        <dbReference type="Rhea" id="RHEA:16237"/>
        <dbReference type="Rhea" id="RHEA-COMP:10747"/>
        <dbReference type="Rhea" id="RHEA-COMP:10748"/>
        <dbReference type="ChEBI" id="CHEBI:83833"/>
        <dbReference type="ChEBI" id="CHEBI:83834"/>
        <dbReference type="EC" id="5.2.1.8"/>
    </reaction>
</comment>
<dbReference type="InterPro" id="IPR001179">
    <property type="entry name" value="PPIase_FKBP_dom"/>
</dbReference>